<dbReference type="OMA" id="RMAFISW"/>
<evidence type="ECO:0000259" key="7">
    <source>
        <dbReference type="Pfam" id="PF03088"/>
    </source>
</evidence>
<dbReference type="PaxDb" id="3218-PP1S108_5V6.1"/>
<dbReference type="InterPro" id="IPR018119">
    <property type="entry name" value="Strictosidine_synth_cons-reg"/>
</dbReference>
<dbReference type="GeneID" id="112289807"/>
<evidence type="ECO:0000256" key="4">
    <source>
        <dbReference type="ARBA" id="ARBA00022729"/>
    </source>
</evidence>
<dbReference type="STRING" id="3218.A9SRI8"/>
<dbReference type="GO" id="GO:0005773">
    <property type="term" value="C:vacuole"/>
    <property type="evidence" value="ECO:0007669"/>
    <property type="project" value="UniProtKB-SubCell"/>
</dbReference>
<dbReference type="RefSeq" id="XP_024391185.1">
    <property type="nucleotide sequence ID" value="XM_024535417.2"/>
</dbReference>
<organism evidence="8">
    <name type="scientific">Physcomitrium patens</name>
    <name type="common">Spreading-leaved earth moss</name>
    <name type="synonym">Physcomitrella patens</name>
    <dbReference type="NCBI Taxonomy" id="3218"/>
    <lineage>
        <taxon>Eukaryota</taxon>
        <taxon>Viridiplantae</taxon>
        <taxon>Streptophyta</taxon>
        <taxon>Embryophyta</taxon>
        <taxon>Bryophyta</taxon>
        <taxon>Bryophytina</taxon>
        <taxon>Bryopsida</taxon>
        <taxon>Funariidae</taxon>
        <taxon>Funariales</taxon>
        <taxon>Funariaceae</taxon>
        <taxon>Physcomitrium</taxon>
    </lineage>
</organism>
<dbReference type="GO" id="GO:0016787">
    <property type="term" value="F:hydrolase activity"/>
    <property type="evidence" value="ECO:0000318"/>
    <property type="project" value="GO_Central"/>
</dbReference>
<feature type="chain" id="PRO_5014297951" description="Strictosidine synthase conserved region domain-containing protein" evidence="6">
    <location>
        <begin position="24"/>
        <end position="397"/>
    </location>
</feature>
<evidence type="ECO:0000313" key="9">
    <source>
        <dbReference type="EnsemblPlants" id="Pp3c12_22120V3.1"/>
    </source>
</evidence>
<dbReference type="eggNOG" id="KOG1520">
    <property type="taxonomic scope" value="Eukaryota"/>
</dbReference>
<keyword evidence="3" id="KW-0926">Vacuole</keyword>
<evidence type="ECO:0000256" key="2">
    <source>
        <dbReference type="ARBA" id="ARBA00009191"/>
    </source>
</evidence>
<dbReference type="Proteomes" id="UP000006727">
    <property type="component" value="Chromosome 12"/>
</dbReference>
<dbReference type="EnsemblPlants" id="Pp3c12_22120V3.1">
    <property type="protein sequence ID" value="Pp3c12_22120V3.1"/>
    <property type="gene ID" value="Pp3c12_22120"/>
</dbReference>
<dbReference type="PANTHER" id="PTHR10426">
    <property type="entry name" value="STRICTOSIDINE SYNTHASE-RELATED"/>
    <property type="match status" value="1"/>
</dbReference>
<reference evidence="8 10" key="2">
    <citation type="journal article" date="2018" name="Plant J.">
        <title>The Physcomitrella patens chromosome-scale assembly reveals moss genome structure and evolution.</title>
        <authorList>
            <person name="Lang D."/>
            <person name="Ullrich K.K."/>
            <person name="Murat F."/>
            <person name="Fuchs J."/>
            <person name="Jenkins J."/>
            <person name="Haas F.B."/>
            <person name="Piednoel M."/>
            <person name="Gundlach H."/>
            <person name="Van Bel M."/>
            <person name="Meyberg R."/>
            <person name="Vives C."/>
            <person name="Morata J."/>
            <person name="Symeonidi A."/>
            <person name="Hiss M."/>
            <person name="Muchero W."/>
            <person name="Kamisugi Y."/>
            <person name="Saleh O."/>
            <person name="Blanc G."/>
            <person name="Decker E.L."/>
            <person name="van Gessel N."/>
            <person name="Grimwood J."/>
            <person name="Hayes R.D."/>
            <person name="Graham S.W."/>
            <person name="Gunter L.E."/>
            <person name="McDaniel S.F."/>
            <person name="Hoernstein S.N.W."/>
            <person name="Larsson A."/>
            <person name="Li F.W."/>
            <person name="Perroud P.F."/>
            <person name="Phillips J."/>
            <person name="Ranjan P."/>
            <person name="Rokshar D.S."/>
            <person name="Rothfels C.J."/>
            <person name="Schneider L."/>
            <person name="Shu S."/>
            <person name="Stevenson D.W."/>
            <person name="Thummler F."/>
            <person name="Tillich M."/>
            <person name="Villarreal Aguilar J.C."/>
            <person name="Widiez T."/>
            <person name="Wong G.K."/>
            <person name="Wymore A."/>
            <person name="Zhang Y."/>
            <person name="Zimmer A.D."/>
            <person name="Quatrano R.S."/>
            <person name="Mayer K.F.X."/>
            <person name="Goodstein D."/>
            <person name="Casacuberta J.M."/>
            <person name="Vandepoele K."/>
            <person name="Reski R."/>
            <person name="Cuming A.C."/>
            <person name="Tuskan G.A."/>
            <person name="Maumus F."/>
            <person name="Salse J."/>
            <person name="Schmutz J."/>
            <person name="Rensing S.A."/>
        </authorList>
    </citation>
    <scope>NUCLEOTIDE SEQUENCE [LARGE SCALE GENOMIC DNA]</scope>
    <source>
        <strain evidence="9 10">cv. Gransden 2004</strain>
    </source>
</reference>
<dbReference type="EnsemblPlants" id="Pp3c12_22120V3.2">
    <property type="protein sequence ID" value="Pp3c12_22120V3.2"/>
    <property type="gene ID" value="Pp3c12_22120"/>
</dbReference>
<accession>A9SRI8</accession>
<proteinExistence type="inferred from homology"/>
<dbReference type="Pfam" id="PF03088">
    <property type="entry name" value="Str_synth"/>
    <property type="match status" value="1"/>
</dbReference>
<dbReference type="Pfam" id="PF20067">
    <property type="entry name" value="SSL_N"/>
    <property type="match status" value="1"/>
</dbReference>
<feature type="domain" description="Strictosidine synthase conserved region" evidence="7">
    <location>
        <begin position="184"/>
        <end position="270"/>
    </location>
</feature>
<evidence type="ECO:0000256" key="6">
    <source>
        <dbReference type="SAM" id="SignalP"/>
    </source>
</evidence>
<dbReference type="EMBL" id="ABEU02000012">
    <property type="protein sequence ID" value="PNR44200.1"/>
    <property type="molecule type" value="Genomic_DNA"/>
</dbReference>
<dbReference type="OrthoDB" id="5307922at2759"/>
<keyword evidence="4 6" id="KW-0732">Signal</keyword>
<gene>
    <name evidence="9" type="primary">LOC112289807</name>
    <name evidence="8" type="ORF">PHYPA_016584</name>
</gene>
<reference evidence="9" key="3">
    <citation type="submission" date="2020-12" db="UniProtKB">
        <authorList>
            <consortium name="EnsemblPlants"/>
        </authorList>
    </citation>
    <scope>IDENTIFICATION</scope>
</reference>
<sequence length="397" mass="44584">MAPLPIVGLIVAAGLAWFLGTDPLEVSMGRGIVEFDPQHVPPPPMHQFKNFPRDTQNKLQKGEVKWQGQFLGPESLTFDSQGRGPYTGVSDGRIVRYNGPQAGWSTFAYTSRNWSEACTPLSLTTPNHALEHVCGRPLGLRFHKGTGELWIADAYLGIMKVGAQGGQAEVVLSEIDGVPMKFVNDLDFDNDGNLYFTDSSTHWQRRQFLLCLMEADDTGRFIKYNPTTKETEILIDKLRFSNGVAVSKDGMFVLVAEGRLGRLLRYWVKGGKAGTYEVFADLPGWPDNVRRNEAGDFWIAFHCPRRKLEMILSRYPLLRTLIIRLPISSKNVYWMLAGKPHGMLMRYGPDGDFKEILEDQEGKVAKMLSEAEEHDGKLYLGSVLLPQIVVYTLENKS</sequence>
<protein>
    <recommendedName>
        <fullName evidence="7">Strictosidine synthase conserved region domain-containing protein</fullName>
    </recommendedName>
</protein>
<dbReference type="Gramene" id="Pp3c12_22120V3.2">
    <property type="protein sequence ID" value="Pp3c12_22120V3.2"/>
    <property type="gene ID" value="Pp3c12_22120"/>
</dbReference>
<reference evidence="8 10" key="1">
    <citation type="journal article" date="2008" name="Science">
        <title>The Physcomitrella genome reveals evolutionary insights into the conquest of land by plants.</title>
        <authorList>
            <person name="Rensing S."/>
            <person name="Lang D."/>
            <person name="Zimmer A."/>
            <person name="Terry A."/>
            <person name="Salamov A."/>
            <person name="Shapiro H."/>
            <person name="Nishiyama T."/>
            <person name="Perroud P.-F."/>
            <person name="Lindquist E."/>
            <person name="Kamisugi Y."/>
            <person name="Tanahashi T."/>
            <person name="Sakakibara K."/>
            <person name="Fujita T."/>
            <person name="Oishi K."/>
            <person name="Shin-I T."/>
            <person name="Kuroki Y."/>
            <person name="Toyoda A."/>
            <person name="Suzuki Y."/>
            <person name="Hashimoto A."/>
            <person name="Yamaguchi K."/>
            <person name="Sugano A."/>
            <person name="Kohara Y."/>
            <person name="Fujiyama A."/>
            <person name="Anterola A."/>
            <person name="Aoki S."/>
            <person name="Ashton N."/>
            <person name="Barbazuk W.B."/>
            <person name="Barker E."/>
            <person name="Bennetzen J."/>
            <person name="Bezanilla M."/>
            <person name="Blankenship R."/>
            <person name="Cho S.H."/>
            <person name="Dutcher S."/>
            <person name="Estelle M."/>
            <person name="Fawcett J.A."/>
            <person name="Gundlach H."/>
            <person name="Hanada K."/>
            <person name="Heyl A."/>
            <person name="Hicks K.A."/>
            <person name="Hugh J."/>
            <person name="Lohr M."/>
            <person name="Mayer K."/>
            <person name="Melkozernov A."/>
            <person name="Murata T."/>
            <person name="Nelson D."/>
            <person name="Pils B."/>
            <person name="Prigge M."/>
            <person name="Reiss B."/>
            <person name="Renner T."/>
            <person name="Rombauts S."/>
            <person name="Rushton P."/>
            <person name="Sanderfoot A."/>
            <person name="Schween G."/>
            <person name="Shiu S.-H."/>
            <person name="Stueber K."/>
            <person name="Theodoulou F.L."/>
            <person name="Tu H."/>
            <person name="Van de Peer Y."/>
            <person name="Verrier P.J."/>
            <person name="Waters E."/>
            <person name="Wood A."/>
            <person name="Yang L."/>
            <person name="Cove D."/>
            <person name="Cuming A."/>
            <person name="Hasebe M."/>
            <person name="Lucas S."/>
            <person name="Mishler D.B."/>
            <person name="Reski R."/>
            <person name="Grigoriev I."/>
            <person name="Quatrano R.S."/>
            <person name="Boore J.L."/>
        </authorList>
    </citation>
    <scope>NUCLEOTIDE SEQUENCE [LARGE SCALE GENOMIC DNA]</scope>
    <source>
        <strain evidence="9 10">cv. Gransden 2004</strain>
    </source>
</reference>
<dbReference type="AlphaFoldDB" id="A9SRI8"/>
<evidence type="ECO:0000256" key="3">
    <source>
        <dbReference type="ARBA" id="ARBA00022554"/>
    </source>
</evidence>
<dbReference type="InterPro" id="IPR011042">
    <property type="entry name" value="6-blade_b-propeller_TolB-like"/>
</dbReference>
<dbReference type="PANTHER" id="PTHR10426:SF106">
    <property type="entry name" value="PROTEIN STRICTOSIDINE SYNTHASE-LIKE 3"/>
    <property type="match status" value="1"/>
</dbReference>
<evidence type="ECO:0000313" key="8">
    <source>
        <dbReference type="EMBL" id="PNR44200.1"/>
    </source>
</evidence>
<evidence type="ECO:0000313" key="10">
    <source>
        <dbReference type="Proteomes" id="UP000006727"/>
    </source>
</evidence>
<comment type="similarity">
    <text evidence="2">Belongs to the strictosidine synthase family.</text>
</comment>
<comment type="subcellular location">
    <subcellularLocation>
        <location evidence="1">Vacuole</location>
    </subcellularLocation>
</comment>
<dbReference type="FunFam" id="2.120.10.30:FF:000032">
    <property type="entry name" value="Protein STRICTOSIDINE SYNTHASE-LIKE 13"/>
    <property type="match status" value="1"/>
</dbReference>
<evidence type="ECO:0000256" key="1">
    <source>
        <dbReference type="ARBA" id="ARBA00004116"/>
    </source>
</evidence>
<keyword evidence="5" id="KW-0325">Glycoprotein</keyword>
<feature type="signal peptide" evidence="6">
    <location>
        <begin position="1"/>
        <end position="23"/>
    </location>
</feature>
<dbReference type="SUPFAM" id="SSF63829">
    <property type="entry name" value="Calcium-dependent phosphotriesterase"/>
    <property type="match status" value="1"/>
</dbReference>
<keyword evidence="10" id="KW-1185">Reference proteome</keyword>
<evidence type="ECO:0000256" key="5">
    <source>
        <dbReference type="ARBA" id="ARBA00023180"/>
    </source>
</evidence>
<dbReference type="Gramene" id="Pp3c12_22120V3.1">
    <property type="protein sequence ID" value="Pp3c12_22120V3.1"/>
    <property type="gene ID" value="Pp3c12_22120"/>
</dbReference>
<name>A9SRI8_PHYPA</name>
<dbReference type="Gene3D" id="2.120.10.30">
    <property type="entry name" value="TolB, C-terminal domain"/>
    <property type="match status" value="1"/>
</dbReference>
<dbReference type="HOGENOM" id="CLU_023267_2_0_1"/>